<dbReference type="SMART" id="SM00830">
    <property type="entry name" value="CM_2"/>
    <property type="match status" value="1"/>
</dbReference>
<dbReference type="eggNOG" id="COG1605">
    <property type="taxonomic scope" value="Bacteria"/>
</dbReference>
<dbReference type="Pfam" id="PF01817">
    <property type="entry name" value="CM_2"/>
    <property type="match status" value="1"/>
</dbReference>
<dbReference type="SUPFAM" id="SSF48600">
    <property type="entry name" value="Chorismate mutase II"/>
    <property type="match status" value="1"/>
</dbReference>
<protein>
    <recommendedName>
        <fullName evidence="1">chorismate mutase</fullName>
        <ecNumber evidence="1">5.4.99.5</ecNumber>
    </recommendedName>
</protein>
<keyword evidence="6" id="KW-1185">Reference proteome</keyword>
<dbReference type="Gene3D" id="3.40.50.720">
    <property type="entry name" value="NAD(P)-binding Rossmann-like Domain"/>
    <property type="match status" value="1"/>
</dbReference>
<dbReference type="PROSITE" id="PS51176">
    <property type="entry name" value="PDH_ADH"/>
    <property type="match status" value="1"/>
</dbReference>
<dbReference type="SUPFAM" id="SSF51735">
    <property type="entry name" value="NAD(P)-binding Rossmann-fold domains"/>
    <property type="match status" value="1"/>
</dbReference>
<dbReference type="GO" id="GO:0008977">
    <property type="term" value="F:prephenate dehydrogenase (NAD+) activity"/>
    <property type="evidence" value="ECO:0007669"/>
    <property type="project" value="InterPro"/>
</dbReference>
<dbReference type="InterPro" id="IPR008927">
    <property type="entry name" value="6-PGluconate_DH-like_C_sf"/>
</dbReference>
<dbReference type="EC" id="5.4.99.5" evidence="1"/>
<feature type="domain" description="Prephenate/arogenate dehydrogenase" evidence="4">
    <location>
        <begin position="3"/>
        <end position="277"/>
    </location>
</feature>
<dbReference type="eggNOG" id="COG0287">
    <property type="taxonomic scope" value="Bacteria"/>
</dbReference>
<feature type="domain" description="Chorismate mutase" evidence="3">
    <location>
        <begin position="254"/>
        <end position="345"/>
    </location>
</feature>
<dbReference type="InterPro" id="IPR036979">
    <property type="entry name" value="CM_dom_sf"/>
</dbReference>
<dbReference type="KEGG" id="msd:MYSTI_06444"/>
<dbReference type="InterPro" id="IPR002701">
    <property type="entry name" value="CM_II_prokaryot"/>
</dbReference>
<dbReference type="PATRIC" id="fig|1278073.3.peg.6543"/>
<dbReference type="InterPro" id="IPR050812">
    <property type="entry name" value="Preph/Arog_dehydrog"/>
</dbReference>
<dbReference type="GO" id="GO:0070403">
    <property type="term" value="F:NAD+ binding"/>
    <property type="evidence" value="ECO:0007669"/>
    <property type="project" value="InterPro"/>
</dbReference>
<evidence type="ECO:0000313" key="6">
    <source>
        <dbReference type="Proteomes" id="UP000011131"/>
    </source>
</evidence>
<organism evidence="5 6">
    <name type="scientific">Myxococcus stipitatus (strain DSM 14675 / JCM 12634 / Mx s8)</name>
    <dbReference type="NCBI Taxonomy" id="1278073"/>
    <lineage>
        <taxon>Bacteria</taxon>
        <taxon>Pseudomonadati</taxon>
        <taxon>Myxococcota</taxon>
        <taxon>Myxococcia</taxon>
        <taxon>Myxococcales</taxon>
        <taxon>Cystobacterineae</taxon>
        <taxon>Myxococcaceae</taxon>
        <taxon>Myxococcus</taxon>
    </lineage>
</organism>
<dbReference type="STRING" id="1278073.MYSTI_06444"/>
<dbReference type="InterPro" id="IPR046826">
    <property type="entry name" value="PDH_N"/>
</dbReference>
<dbReference type="InterPro" id="IPR036263">
    <property type="entry name" value="Chorismate_II_sf"/>
</dbReference>
<keyword evidence="2" id="KW-0560">Oxidoreductase</keyword>
<dbReference type="PANTHER" id="PTHR21363:SF0">
    <property type="entry name" value="PREPHENATE DEHYDROGENASE [NADP(+)]"/>
    <property type="match status" value="1"/>
</dbReference>
<dbReference type="PANTHER" id="PTHR21363">
    <property type="entry name" value="PREPHENATE DEHYDROGENASE"/>
    <property type="match status" value="1"/>
</dbReference>
<evidence type="ECO:0000259" key="3">
    <source>
        <dbReference type="PROSITE" id="PS51168"/>
    </source>
</evidence>
<sequence>MKETIGVLGYGRFGRALSGLLSEASLPHRVFDPRLDEVPPKLQAGSLEELASRSSILVLAMPVSGMRAALKELRPHLTPEQLVIDVGSVKVRPVHMLASVLGRDIPWVGTHPLFGPASLARGDVRRTVVCPNPLHPEAVRRTRELFEKLGCSVTEMSPEAHDVLMARTHVLTFFLAHGLVKAGVGKDLPFAPPSFHPVARLEEYARTEVPHLFAVVQAENPYAREARVGLLEALTQLHEGLDLASESARGTGAETAPPGLKDVRERIDTVDRELVALLARRAQLVKDAARVKSEHGLPFPDPERESSMLDARREWASRAGLNTRALDDVFRAVLRVTRDSALEPDEEAG</sequence>
<dbReference type="Proteomes" id="UP000011131">
    <property type="component" value="Chromosome"/>
</dbReference>
<dbReference type="GO" id="GO:0046417">
    <property type="term" value="P:chorismate metabolic process"/>
    <property type="evidence" value="ECO:0007669"/>
    <property type="project" value="InterPro"/>
</dbReference>
<dbReference type="GO" id="GO:0004106">
    <property type="term" value="F:chorismate mutase activity"/>
    <property type="evidence" value="ECO:0007669"/>
    <property type="project" value="UniProtKB-EC"/>
</dbReference>
<dbReference type="HOGENOM" id="CLU_036672_3_0_7"/>
<name>L7UJL2_MYXSD</name>
<accession>L7UJL2</accession>
<dbReference type="InterPro" id="IPR036291">
    <property type="entry name" value="NAD(P)-bd_dom_sf"/>
</dbReference>
<dbReference type="PROSITE" id="PS51168">
    <property type="entry name" value="CHORISMATE_MUT_2"/>
    <property type="match status" value="1"/>
</dbReference>
<dbReference type="GO" id="GO:0006571">
    <property type="term" value="P:tyrosine biosynthetic process"/>
    <property type="evidence" value="ECO:0007669"/>
    <property type="project" value="InterPro"/>
</dbReference>
<dbReference type="Pfam" id="PF02153">
    <property type="entry name" value="PDH_N"/>
    <property type="match status" value="1"/>
</dbReference>
<evidence type="ECO:0000259" key="4">
    <source>
        <dbReference type="PROSITE" id="PS51176"/>
    </source>
</evidence>
<evidence type="ECO:0000256" key="1">
    <source>
        <dbReference type="ARBA" id="ARBA00012404"/>
    </source>
</evidence>
<gene>
    <name evidence="5" type="ordered locus">MYSTI_06444</name>
</gene>
<proteinExistence type="predicted"/>
<dbReference type="AlphaFoldDB" id="L7UJL2"/>
<dbReference type="OrthoDB" id="9800497at2"/>
<dbReference type="InterPro" id="IPR003099">
    <property type="entry name" value="Prephen_DH"/>
</dbReference>
<evidence type="ECO:0000313" key="5">
    <source>
        <dbReference type="EMBL" id="AGC47717.1"/>
    </source>
</evidence>
<dbReference type="SUPFAM" id="SSF48179">
    <property type="entry name" value="6-phosphogluconate dehydrogenase C-terminal domain-like"/>
    <property type="match status" value="1"/>
</dbReference>
<reference evidence="5 6" key="1">
    <citation type="journal article" date="2013" name="Genome Announc.">
        <title>Complete genome sequence of Myxococcus stipitatus strain DSM 14675, a fruiting myxobacterium.</title>
        <authorList>
            <person name="Huntley S."/>
            <person name="Kneip S."/>
            <person name="Treuner-Lange A."/>
            <person name="Sogaard-Andersen L."/>
        </authorList>
    </citation>
    <scope>NUCLEOTIDE SEQUENCE [LARGE SCALE GENOMIC DNA]</scope>
    <source>
        <strain evidence="6">DSM 14675 / JCM 12634 / Mx s8</strain>
    </source>
</reference>
<evidence type="ECO:0000256" key="2">
    <source>
        <dbReference type="ARBA" id="ARBA00023002"/>
    </source>
</evidence>
<dbReference type="EMBL" id="CP004025">
    <property type="protein sequence ID" value="AGC47717.1"/>
    <property type="molecule type" value="Genomic_DNA"/>
</dbReference>
<dbReference type="Gene3D" id="1.20.59.10">
    <property type="entry name" value="Chorismate mutase"/>
    <property type="match status" value="1"/>
</dbReference>
<dbReference type="GO" id="GO:0004665">
    <property type="term" value="F:prephenate dehydrogenase (NADP+) activity"/>
    <property type="evidence" value="ECO:0007669"/>
    <property type="project" value="InterPro"/>
</dbReference>
<dbReference type="RefSeq" id="WP_015351971.1">
    <property type="nucleotide sequence ID" value="NC_020126.1"/>
</dbReference>